<comment type="caution">
    <text evidence="2">The sequence shown here is derived from an EMBL/GenBank/DDBJ whole genome shotgun (WGS) entry which is preliminary data.</text>
</comment>
<evidence type="ECO:0000313" key="3">
    <source>
        <dbReference type="Proteomes" id="UP000663845"/>
    </source>
</evidence>
<evidence type="ECO:0000259" key="1">
    <source>
        <dbReference type="Pfam" id="PF17745"/>
    </source>
</evidence>
<feature type="domain" description="Rnh202 triple barrel" evidence="1">
    <location>
        <begin position="74"/>
        <end position="134"/>
    </location>
</feature>
<reference evidence="2" key="1">
    <citation type="submission" date="2021-02" db="EMBL/GenBank/DDBJ databases">
        <authorList>
            <person name="Nowell W R."/>
        </authorList>
    </citation>
    <scope>NUCLEOTIDE SEQUENCE</scope>
</reference>
<dbReference type="Gene3D" id="2.20.25.530">
    <property type="match status" value="1"/>
</dbReference>
<dbReference type="GO" id="GO:0005654">
    <property type="term" value="C:nucleoplasm"/>
    <property type="evidence" value="ECO:0007669"/>
    <property type="project" value="TreeGrafter"/>
</dbReference>
<dbReference type="InterPro" id="IPR014988">
    <property type="entry name" value="Uncharacterised_YqcI/YcgG"/>
</dbReference>
<accession>A0A815S0N5</accession>
<dbReference type="PANTHER" id="PTHR13383">
    <property type="entry name" value="RIBONUCLEASE H2 SUBUNIT B"/>
    <property type="match status" value="1"/>
</dbReference>
<dbReference type="Proteomes" id="UP000663845">
    <property type="component" value="Unassembled WGS sequence"/>
</dbReference>
<protein>
    <recommendedName>
        <fullName evidence="1">Rnh202 triple barrel domain-containing protein</fullName>
    </recommendedName>
</protein>
<dbReference type="PANTHER" id="PTHR13383:SF11">
    <property type="entry name" value="RIBONUCLEASE H2 SUBUNIT B"/>
    <property type="match status" value="1"/>
</dbReference>
<gene>
    <name evidence="2" type="ORF">JYZ213_LOCUS42611</name>
</gene>
<dbReference type="InterPro" id="IPR040456">
    <property type="entry name" value="RNase_H2_suB"/>
</dbReference>
<dbReference type="GO" id="GO:0006401">
    <property type="term" value="P:RNA catabolic process"/>
    <property type="evidence" value="ECO:0007669"/>
    <property type="project" value="TreeGrafter"/>
</dbReference>
<organism evidence="2 3">
    <name type="scientific">Adineta steineri</name>
    <dbReference type="NCBI Taxonomy" id="433720"/>
    <lineage>
        <taxon>Eukaryota</taxon>
        <taxon>Metazoa</taxon>
        <taxon>Spiralia</taxon>
        <taxon>Gnathifera</taxon>
        <taxon>Rotifera</taxon>
        <taxon>Eurotatoria</taxon>
        <taxon>Bdelloidea</taxon>
        <taxon>Adinetida</taxon>
        <taxon>Adinetidae</taxon>
        <taxon>Adineta</taxon>
    </lineage>
</organism>
<dbReference type="GO" id="GO:0032299">
    <property type="term" value="C:ribonuclease H2 complex"/>
    <property type="evidence" value="ECO:0007669"/>
    <property type="project" value="InterPro"/>
</dbReference>
<dbReference type="Pfam" id="PF08892">
    <property type="entry name" value="YqcI_YcgG"/>
    <property type="match status" value="1"/>
</dbReference>
<sequence>MSSSIVTPDRVLIVDKRLVPIDGEQFHFIQLQHPRTKQEQSYAIDQQTKTMSSSIVTPDRVLIVDKRLVPIDGEQFHFIQLQHPRTKQEQSYAIDQQTKTVFELIQSTRSHSSWFINDQHVLPDGSLYIITPVNIIFLLLPSLWSHARLNSIPLTKIINDSFKQLQLDNDFILEKLQSICDIDSKTNLIKLNNEKLFLWIRDRIDRLKKHVEDEEHAFDLVCEYLSDDIIEQCQQELKLHGNVRYDVPIGQKTSSTITTTTTVLCTLYLLEKRSSSSHANDKVNLSTNDQNVSKTVVDHAKQILFEHHLNASQSSSFHEFHRIQNKSDCIFAKRARCWNAPHWLDNISIEDNCERLLPSFILFCAFVKETSIDGYVIEIPHNDLTTTLEDFGQVFKQILRFLSDHDPAKRHCMSVSPKRIGEKGWVFEFDRITFFLTTFTPHYPETHPRYAHGSKKYCHILFQPELSFLRHNLPDDTPETNWTQPITSRDKIRVAFREQGREYSIRPTIYYPPSHDMIRPLSNDLDDVIEWWL</sequence>
<dbReference type="AlphaFoldDB" id="A0A815S0N5"/>
<name>A0A815S0N5_9BILA</name>
<dbReference type="EMBL" id="CAJNOG010002022">
    <property type="protein sequence ID" value="CAF1485344.1"/>
    <property type="molecule type" value="Genomic_DNA"/>
</dbReference>
<dbReference type="InterPro" id="IPR041195">
    <property type="entry name" value="Rnh202_N"/>
</dbReference>
<evidence type="ECO:0000313" key="2">
    <source>
        <dbReference type="EMBL" id="CAF1485344.1"/>
    </source>
</evidence>
<dbReference type="Gene3D" id="1.10.20.120">
    <property type="match status" value="1"/>
</dbReference>
<proteinExistence type="predicted"/>
<dbReference type="Pfam" id="PF17745">
    <property type="entry name" value="Ydr279_N"/>
    <property type="match status" value="1"/>
</dbReference>